<dbReference type="GO" id="GO:0004252">
    <property type="term" value="F:serine-type endopeptidase activity"/>
    <property type="evidence" value="ECO:0000318"/>
    <property type="project" value="GO_Central"/>
</dbReference>
<evidence type="ECO:0000256" key="3">
    <source>
        <dbReference type="ARBA" id="ARBA00022729"/>
    </source>
</evidence>
<evidence type="ECO:0000256" key="2">
    <source>
        <dbReference type="ARBA" id="ARBA00022670"/>
    </source>
</evidence>
<feature type="active site" description="Charge relay system" evidence="7 8">
    <location>
        <position position="140"/>
    </location>
</feature>
<dbReference type="InParanoid" id="A0A1U8AV45"/>
<dbReference type="InterPro" id="IPR034197">
    <property type="entry name" value="Peptidases_S8_3"/>
</dbReference>
<evidence type="ECO:0000256" key="8">
    <source>
        <dbReference type="PROSITE-ProRule" id="PRU01240"/>
    </source>
</evidence>
<dbReference type="Pfam" id="PF02225">
    <property type="entry name" value="PA"/>
    <property type="match status" value="1"/>
</dbReference>
<dbReference type="InterPro" id="IPR000209">
    <property type="entry name" value="Peptidase_S8/S53_dom"/>
</dbReference>
<evidence type="ECO:0000313" key="14">
    <source>
        <dbReference type="Proteomes" id="UP000189703"/>
    </source>
</evidence>
<dbReference type="Gene3D" id="3.30.70.80">
    <property type="entry name" value="Peptidase S8 propeptide/proteinase inhibitor I9"/>
    <property type="match status" value="1"/>
</dbReference>
<evidence type="ECO:0000259" key="13">
    <source>
        <dbReference type="Pfam" id="PF17766"/>
    </source>
</evidence>
<dbReference type="Gene3D" id="2.60.40.2310">
    <property type="match status" value="1"/>
</dbReference>
<dbReference type="KEGG" id="nnu:104604236"/>
<dbReference type="SUPFAM" id="SSF52025">
    <property type="entry name" value="PA domain"/>
    <property type="match status" value="1"/>
</dbReference>
<dbReference type="Pfam" id="PF00082">
    <property type="entry name" value="Peptidase_S8"/>
    <property type="match status" value="1"/>
</dbReference>
<dbReference type="InterPro" id="IPR037045">
    <property type="entry name" value="S8pro/Inhibitor_I9_sf"/>
</dbReference>
<evidence type="ECO:0000256" key="1">
    <source>
        <dbReference type="ARBA" id="ARBA00011073"/>
    </source>
</evidence>
<dbReference type="InterPro" id="IPR003137">
    <property type="entry name" value="PA_domain"/>
</dbReference>
<dbReference type="Gene3D" id="3.40.50.200">
    <property type="entry name" value="Peptidase S8/S53 domain"/>
    <property type="match status" value="1"/>
</dbReference>
<dbReference type="InterPro" id="IPR010259">
    <property type="entry name" value="S8pro/Inhibitor_I9"/>
</dbReference>
<dbReference type="GO" id="GO:0006508">
    <property type="term" value="P:proteolysis"/>
    <property type="evidence" value="ECO:0007669"/>
    <property type="project" value="UniProtKB-KW"/>
</dbReference>
<evidence type="ECO:0000259" key="11">
    <source>
        <dbReference type="Pfam" id="PF02225"/>
    </source>
</evidence>
<dbReference type="SUPFAM" id="SSF52743">
    <property type="entry name" value="Subtilisin-like"/>
    <property type="match status" value="1"/>
</dbReference>
<evidence type="ECO:0000256" key="4">
    <source>
        <dbReference type="ARBA" id="ARBA00022801"/>
    </source>
</evidence>
<sequence>MATTLFPMSILFFFLLSLLNLPLQTLTASTDQTIKTFIFRVDEHSKPSVFPSHYHWYSSAFADPVQILHVYDTVFHGFSATLTSTQAASILQNPSVLAAFEDRLRQLHTTRSPQFLGLRYQQGLWSESNYGSDVIIGILDTGIWPERRSFSDLNLGPVPARWKGVCETGVQFSSAHCNRKLIGARFFSKGHEAAGRFGGPGGIGGINETVEFRSPRDADGHGTHTASTAAGRHTFKASMAGYAYGIAKGVAPKARLAAYKVCWKNSGCYDSDILAAFDRAVSDGVDVISISIGGGDGVSSPYYLDPIAIGAYGAVSKGVFMSSSAGNDGPNGMSVTNLAPWLTTVGAGTIDRSFPASVILGDGRKLSGVSLYSGKPLNGTMFPLVYPGKSEVLAASLCMENSLDPNLVKGKIVVCDRGSSPRVAKGLVVKKAGGVGMILANGVSNGEGLVGDAHLLPACAVGANEGDTVKSYISSSSFPTATITFGGTVIGVKPAPVVASFSGRGPNGLTPEILKPDLIAPGVNILAAWTEAVGPTGLDSDSRKTEFNILSGTSMACPHVSGAAALLKSAHPNWSPAAIRSAMMTTASIVDNRLQLMTDESTGKPATPYDFGSGHLNLDRAMDPGLVYDISNNDYVSFLCSIGYGPNTIQVITRTPVNCPVKKPLPENLNYPSIMALFPSTSRGTTSKSFIRTVTNVGPMNSVYRAKLEAPPMGISVMVKPTKLVFSESVKKQSFVVTVTANTRNLVLGESGIVYGSLSWSDGKHVVRSPIVVSQLESL</sequence>
<reference evidence="15" key="1">
    <citation type="submission" date="2025-08" db="UniProtKB">
        <authorList>
            <consortium name="RefSeq"/>
        </authorList>
    </citation>
    <scope>IDENTIFICATION</scope>
</reference>
<dbReference type="CDD" id="cd04852">
    <property type="entry name" value="Peptidases_S8_3"/>
    <property type="match status" value="1"/>
</dbReference>
<dbReference type="InterPro" id="IPR036852">
    <property type="entry name" value="Peptidase_S8/S53_dom_sf"/>
</dbReference>
<feature type="domain" description="Peptidase S8/S53" evidence="10">
    <location>
        <begin position="131"/>
        <end position="612"/>
    </location>
</feature>
<keyword evidence="5 8" id="KW-0720">Serine protease</keyword>
<evidence type="ECO:0000256" key="7">
    <source>
        <dbReference type="PIRSR" id="PIRSR615500-1"/>
    </source>
</evidence>
<feature type="domain" description="Inhibitor I9" evidence="12">
    <location>
        <begin position="37"/>
        <end position="108"/>
    </location>
</feature>
<evidence type="ECO:0000256" key="6">
    <source>
        <dbReference type="ARBA" id="ARBA00023180"/>
    </source>
</evidence>
<dbReference type="GO" id="GO:0005576">
    <property type="term" value="C:extracellular region"/>
    <property type="evidence" value="ECO:0000318"/>
    <property type="project" value="GO_Central"/>
</dbReference>
<dbReference type="InterPro" id="IPR023828">
    <property type="entry name" value="Peptidase_S8_Ser-AS"/>
</dbReference>
<keyword evidence="14" id="KW-1185">Reference proteome</keyword>
<dbReference type="RefSeq" id="XP_010266807.1">
    <property type="nucleotide sequence ID" value="XM_010268505.2"/>
</dbReference>
<dbReference type="AlphaFoldDB" id="A0A1U8AV45"/>
<dbReference type="GeneID" id="104604236"/>
<dbReference type="InterPro" id="IPR046450">
    <property type="entry name" value="PA_dom_sf"/>
</dbReference>
<keyword evidence="6" id="KW-0325">Glycoprotein</keyword>
<keyword evidence="4 8" id="KW-0378">Hydrolase</keyword>
<feature type="domain" description="Subtilisin-like protease fibronectin type-III" evidence="13">
    <location>
        <begin position="668"/>
        <end position="773"/>
    </location>
</feature>
<protein>
    <submittedName>
        <fullName evidence="15">Subtilisin-like protease SBT1.6</fullName>
    </submittedName>
</protein>
<feature type="active site" description="Charge relay system" evidence="7 8">
    <location>
        <position position="554"/>
    </location>
</feature>
<dbReference type="OMA" id="IEVVTHK"/>
<dbReference type="CDD" id="cd02120">
    <property type="entry name" value="PA_subtilisin_like"/>
    <property type="match status" value="1"/>
</dbReference>
<evidence type="ECO:0000256" key="5">
    <source>
        <dbReference type="ARBA" id="ARBA00022825"/>
    </source>
</evidence>
<dbReference type="InterPro" id="IPR045051">
    <property type="entry name" value="SBT"/>
</dbReference>
<feature type="domain" description="PA" evidence="11">
    <location>
        <begin position="383"/>
        <end position="468"/>
    </location>
</feature>
<comment type="similarity">
    <text evidence="1 8">Belongs to the peptidase S8 family.</text>
</comment>
<dbReference type="Gene3D" id="3.50.30.30">
    <property type="match status" value="1"/>
</dbReference>
<keyword evidence="3 9" id="KW-0732">Signal</keyword>
<dbReference type="Pfam" id="PF05922">
    <property type="entry name" value="Inhibitor_I9"/>
    <property type="match status" value="1"/>
</dbReference>
<feature type="chain" id="PRO_5010585608" evidence="9">
    <location>
        <begin position="28"/>
        <end position="779"/>
    </location>
</feature>
<dbReference type="InterPro" id="IPR041469">
    <property type="entry name" value="Subtilisin-like_FN3"/>
</dbReference>
<dbReference type="FunFam" id="3.50.30.30:FF:000005">
    <property type="entry name" value="subtilisin-like protease SBT1.5"/>
    <property type="match status" value="1"/>
</dbReference>
<dbReference type="PANTHER" id="PTHR10795">
    <property type="entry name" value="PROPROTEIN CONVERTASE SUBTILISIN/KEXIN"/>
    <property type="match status" value="1"/>
</dbReference>
<dbReference type="FunCoup" id="A0A1U8AV45">
    <property type="interactions" value="502"/>
</dbReference>
<organism evidence="14 15">
    <name type="scientific">Nelumbo nucifera</name>
    <name type="common">Sacred lotus</name>
    <dbReference type="NCBI Taxonomy" id="4432"/>
    <lineage>
        <taxon>Eukaryota</taxon>
        <taxon>Viridiplantae</taxon>
        <taxon>Streptophyta</taxon>
        <taxon>Embryophyta</taxon>
        <taxon>Tracheophyta</taxon>
        <taxon>Spermatophyta</taxon>
        <taxon>Magnoliopsida</taxon>
        <taxon>Proteales</taxon>
        <taxon>Nelumbonaceae</taxon>
        <taxon>Nelumbo</taxon>
    </lineage>
</organism>
<dbReference type="STRING" id="4432.A0A1U8AV45"/>
<proteinExistence type="inferred from homology"/>
<dbReference type="InterPro" id="IPR015500">
    <property type="entry name" value="Peptidase_S8_subtilisin-rel"/>
</dbReference>
<evidence type="ECO:0000259" key="12">
    <source>
        <dbReference type="Pfam" id="PF05922"/>
    </source>
</evidence>
<feature type="active site" description="Charge relay system" evidence="7 8">
    <location>
        <position position="221"/>
    </location>
</feature>
<dbReference type="eggNOG" id="ENOG502QTK5">
    <property type="taxonomic scope" value="Eukaryota"/>
</dbReference>
<dbReference type="OrthoDB" id="206201at2759"/>
<gene>
    <name evidence="15" type="primary">LOC104604236</name>
</gene>
<dbReference type="PROSITE" id="PS00138">
    <property type="entry name" value="SUBTILASE_SER"/>
    <property type="match status" value="1"/>
</dbReference>
<dbReference type="PRINTS" id="PR00723">
    <property type="entry name" value="SUBTILISIN"/>
</dbReference>
<dbReference type="Proteomes" id="UP000189703">
    <property type="component" value="Unplaced"/>
</dbReference>
<dbReference type="FunFam" id="3.40.50.200:FF:000006">
    <property type="entry name" value="Subtilisin-like protease SBT1.5"/>
    <property type="match status" value="1"/>
</dbReference>
<dbReference type="Pfam" id="PF17766">
    <property type="entry name" value="fn3_6"/>
    <property type="match status" value="1"/>
</dbReference>
<feature type="signal peptide" evidence="9">
    <location>
        <begin position="1"/>
        <end position="27"/>
    </location>
</feature>
<dbReference type="PROSITE" id="PS51892">
    <property type="entry name" value="SUBTILASE"/>
    <property type="match status" value="1"/>
</dbReference>
<dbReference type="FunFam" id="2.60.40.2310:FF:000001">
    <property type="entry name" value="Subtilisin-like protease SBT1.5"/>
    <property type="match status" value="1"/>
</dbReference>
<evidence type="ECO:0000259" key="10">
    <source>
        <dbReference type="Pfam" id="PF00082"/>
    </source>
</evidence>
<keyword evidence="2 8" id="KW-0645">Protease</keyword>
<name>A0A1U8AV45_NELNU</name>
<evidence type="ECO:0000256" key="9">
    <source>
        <dbReference type="SAM" id="SignalP"/>
    </source>
</evidence>
<evidence type="ECO:0000313" key="15">
    <source>
        <dbReference type="RefSeq" id="XP_010266807.1"/>
    </source>
</evidence>
<accession>A0A1U8AV45</accession>